<feature type="transmembrane region" description="Helical" evidence="13">
    <location>
        <begin position="51"/>
        <end position="69"/>
    </location>
</feature>
<evidence type="ECO:0000256" key="11">
    <source>
        <dbReference type="ARBA" id="ARBA00023136"/>
    </source>
</evidence>
<feature type="domain" description="Cytochrome b561 bacterial/Ni-hydrogenase" evidence="14">
    <location>
        <begin position="8"/>
        <end position="174"/>
    </location>
</feature>
<keyword evidence="9 13" id="KW-1133">Transmembrane helix</keyword>
<dbReference type="PANTHER" id="PTHR30529">
    <property type="entry name" value="CYTOCHROME B561"/>
    <property type="match status" value="1"/>
</dbReference>
<evidence type="ECO:0000256" key="4">
    <source>
        <dbReference type="ARBA" id="ARBA00022475"/>
    </source>
</evidence>
<sequence length="177" mass="20126">MKDNKGYYGRVSRWLHWGMALLIVWQFLSAGAHFLLDETAVEKFLWPTHKPVGFAIFVLMIIRVIWALLNLSNRPPAINALAKVGHIGLYLFMIAVPLVALLRQYGSGRSFEPLGIPVFAGFEGEKISWMTDLGSNFHSTLGWVWLALIVGHIAMAIWHRKSKSQKDIIPRMWGRKS</sequence>
<comment type="subcellular location">
    <subcellularLocation>
        <location evidence="2">Cell membrane</location>
        <topology evidence="2">Multi-pass membrane protein</topology>
    </subcellularLocation>
</comment>
<evidence type="ECO:0000256" key="9">
    <source>
        <dbReference type="ARBA" id="ARBA00022989"/>
    </source>
</evidence>
<evidence type="ECO:0000256" key="1">
    <source>
        <dbReference type="ARBA" id="ARBA00001970"/>
    </source>
</evidence>
<reference evidence="16" key="1">
    <citation type="journal article" date="2019" name="Int. J. Syst. Evol. Microbiol.">
        <title>The Global Catalogue of Microorganisms (GCM) 10K type strain sequencing project: providing services to taxonomists for standard genome sequencing and annotation.</title>
        <authorList>
            <consortium name="The Broad Institute Genomics Platform"/>
            <consortium name="The Broad Institute Genome Sequencing Center for Infectious Disease"/>
            <person name="Wu L."/>
            <person name="Ma J."/>
        </authorList>
    </citation>
    <scope>NUCLEOTIDE SEQUENCE [LARGE SCALE GENOMIC DNA]</scope>
    <source>
        <strain evidence="16">JCM 17727</strain>
    </source>
</reference>
<evidence type="ECO:0000256" key="2">
    <source>
        <dbReference type="ARBA" id="ARBA00004651"/>
    </source>
</evidence>
<organism evidence="15 16">
    <name type="scientific">Kangiella taiwanensis</name>
    <dbReference type="NCBI Taxonomy" id="1079179"/>
    <lineage>
        <taxon>Bacteria</taxon>
        <taxon>Pseudomonadati</taxon>
        <taxon>Pseudomonadota</taxon>
        <taxon>Gammaproteobacteria</taxon>
        <taxon>Kangiellales</taxon>
        <taxon>Kangiellaceae</taxon>
        <taxon>Kangiella</taxon>
    </lineage>
</organism>
<dbReference type="InterPro" id="IPR011577">
    <property type="entry name" value="Cyt_b561_bac/Ni-Hgenase"/>
</dbReference>
<evidence type="ECO:0000256" key="3">
    <source>
        <dbReference type="ARBA" id="ARBA00022448"/>
    </source>
</evidence>
<keyword evidence="3" id="KW-0813">Transport</keyword>
<dbReference type="RefSeq" id="WP_223576948.1">
    <property type="nucleotide sequence ID" value="NZ_BAABFU010000001.1"/>
</dbReference>
<keyword evidence="11 13" id="KW-0472">Membrane</keyword>
<dbReference type="SUPFAM" id="SSF81342">
    <property type="entry name" value="Transmembrane di-heme cytochromes"/>
    <property type="match status" value="1"/>
</dbReference>
<evidence type="ECO:0000256" key="5">
    <source>
        <dbReference type="ARBA" id="ARBA00022617"/>
    </source>
</evidence>
<evidence type="ECO:0000313" key="15">
    <source>
        <dbReference type="EMBL" id="GAA4346196.1"/>
    </source>
</evidence>
<dbReference type="Pfam" id="PF01292">
    <property type="entry name" value="Ni_hydr_CYTB"/>
    <property type="match status" value="1"/>
</dbReference>
<dbReference type="InterPro" id="IPR052168">
    <property type="entry name" value="Cytochrome_b561_oxidase"/>
</dbReference>
<dbReference type="Proteomes" id="UP001501294">
    <property type="component" value="Unassembled WGS sequence"/>
</dbReference>
<comment type="cofactor">
    <cofactor evidence="1">
        <name>heme b</name>
        <dbReference type="ChEBI" id="CHEBI:60344"/>
    </cofactor>
</comment>
<evidence type="ECO:0000256" key="10">
    <source>
        <dbReference type="ARBA" id="ARBA00023004"/>
    </source>
</evidence>
<dbReference type="InterPro" id="IPR016174">
    <property type="entry name" value="Di-haem_cyt_TM"/>
</dbReference>
<gene>
    <name evidence="15" type="ORF">GCM10023150_07340</name>
</gene>
<evidence type="ECO:0000259" key="14">
    <source>
        <dbReference type="Pfam" id="PF01292"/>
    </source>
</evidence>
<evidence type="ECO:0000256" key="13">
    <source>
        <dbReference type="SAM" id="Phobius"/>
    </source>
</evidence>
<keyword evidence="4" id="KW-1003">Cell membrane</keyword>
<keyword evidence="6 13" id="KW-0812">Transmembrane</keyword>
<evidence type="ECO:0000256" key="12">
    <source>
        <dbReference type="ARBA" id="ARBA00037975"/>
    </source>
</evidence>
<keyword evidence="16" id="KW-1185">Reference proteome</keyword>
<dbReference type="PANTHER" id="PTHR30529:SF1">
    <property type="entry name" value="CYTOCHROME B561 HOMOLOG 2"/>
    <property type="match status" value="1"/>
</dbReference>
<keyword evidence="7" id="KW-0479">Metal-binding</keyword>
<evidence type="ECO:0000313" key="16">
    <source>
        <dbReference type="Proteomes" id="UP001501294"/>
    </source>
</evidence>
<feature type="transmembrane region" description="Helical" evidence="13">
    <location>
        <begin position="14"/>
        <end position="36"/>
    </location>
</feature>
<keyword evidence="5" id="KW-0349">Heme</keyword>
<feature type="transmembrane region" description="Helical" evidence="13">
    <location>
        <begin position="81"/>
        <end position="102"/>
    </location>
</feature>
<name>A0ABP8HWH5_9GAMM</name>
<proteinExistence type="inferred from homology"/>
<dbReference type="EMBL" id="BAABFU010000001">
    <property type="protein sequence ID" value="GAA4346196.1"/>
    <property type="molecule type" value="Genomic_DNA"/>
</dbReference>
<evidence type="ECO:0000256" key="8">
    <source>
        <dbReference type="ARBA" id="ARBA00022982"/>
    </source>
</evidence>
<accession>A0ABP8HWH5</accession>
<evidence type="ECO:0000256" key="7">
    <source>
        <dbReference type="ARBA" id="ARBA00022723"/>
    </source>
</evidence>
<comment type="similarity">
    <text evidence="12">Belongs to the cytochrome b561 family.</text>
</comment>
<protein>
    <submittedName>
        <fullName evidence="15">Cytochrome b</fullName>
    </submittedName>
</protein>
<keyword evidence="10" id="KW-0408">Iron</keyword>
<evidence type="ECO:0000256" key="6">
    <source>
        <dbReference type="ARBA" id="ARBA00022692"/>
    </source>
</evidence>
<comment type="caution">
    <text evidence="15">The sequence shown here is derived from an EMBL/GenBank/DDBJ whole genome shotgun (WGS) entry which is preliminary data.</text>
</comment>
<keyword evidence="8" id="KW-0249">Electron transport</keyword>
<feature type="transmembrane region" description="Helical" evidence="13">
    <location>
        <begin position="140"/>
        <end position="158"/>
    </location>
</feature>